<evidence type="ECO:0008006" key="12">
    <source>
        <dbReference type="Google" id="ProtNLM"/>
    </source>
</evidence>
<proteinExistence type="predicted"/>
<dbReference type="SUPFAM" id="SSF47459">
    <property type="entry name" value="HLH, helix-loop-helix DNA-binding domain"/>
    <property type="match status" value="1"/>
</dbReference>
<dbReference type="CDD" id="cd00130">
    <property type="entry name" value="PAS"/>
    <property type="match status" value="2"/>
</dbReference>
<evidence type="ECO:0000313" key="10">
    <source>
        <dbReference type="Ensembl" id="ENSOTSP00005017483.2"/>
    </source>
</evidence>
<dbReference type="InterPro" id="IPR036638">
    <property type="entry name" value="HLH_DNA-bd_sf"/>
</dbReference>
<dbReference type="SMART" id="SM00353">
    <property type="entry name" value="HLH"/>
    <property type="match status" value="1"/>
</dbReference>
<dbReference type="NCBIfam" id="TIGR00229">
    <property type="entry name" value="sensory_box"/>
    <property type="match status" value="1"/>
</dbReference>
<keyword evidence="4" id="KW-0238">DNA-binding</keyword>
<dbReference type="GeneTree" id="ENSGT00940000160423"/>
<accession>A0A8C8D2T3</accession>
<dbReference type="InterPro" id="IPR000014">
    <property type="entry name" value="PAS"/>
</dbReference>
<keyword evidence="11" id="KW-1185">Reference proteome</keyword>
<keyword evidence="2" id="KW-0677">Repeat</keyword>
<dbReference type="Gene3D" id="3.30.450.20">
    <property type="entry name" value="PAS domain"/>
    <property type="match status" value="2"/>
</dbReference>
<feature type="region of interest" description="Disordered" evidence="7">
    <location>
        <begin position="106"/>
        <end position="148"/>
    </location>
</feature>
<reference evidence="10" key="1">
    <citation type="submission" date="2025-08" db="UniProtKB">
        <authorList>
            <consortium name="Ensembl"/>
        </authorList>
    </citation>
    <scope>IDENTIFICATION</scope>
</reference>
<dbReference type="GO" id="GO:0003700">
    <property type="term" value="F:DNA-binding transcription factor activity"/>
    <property type="evidence" value="ECO:0007669"/>
    <property type="project" value="InterPro"/>
</dbReference>
<dbReference type="AlphaFoldDB" id="A0A8C8D2T3"/>
<dbReference type="PROSITE" id="PS50888">
    <property type="entry name" value="BHLH"/>
    <property type="match status" value="1"/>
</dbReference>
<feature type="compositionally biased region" description="Polar residues" evidence="7">
    <location>
        <begin position="628"/>
        <end position="639"/>
    </location>
</feature>
<protein>
    <recommendedName>
        <fullName evidence="12">Aryl hydrocarbon receptor nuclear translocator-like protein 2</fullName>
    </recommendedName>
</protein>
<sequence length="674" mass="75404">MRRVGLRGAVSMSFALKNNFGSPPKCRSMEQTHTRRSPRTRLRKFNNFEHICGILPCNFAGPLQLGETNSLPVSRPYVITPHLAGAMPDVITPHKAGAMPDVITPHKAGAMPIQELSRKRKGDLDNRENGDAQIEEQQSRSEDDDQQVKIKWFREPHSQIEKRRRDKMNTLIDELSAMIPSWNPMAKKLDKLTVLRMAVQHLKALKAGASSSFTDVNYKRKPSFLPQDDLKHLVLTAADGFLFVVSCDRGKILFTSESVSKFLNYSRLELIGQSLFDYVHPKDISKVKEQLSASGLYPRERLIDAKTGLQVQDLPVGAVQLCTGARRSFFCRMKHSRTVMKTEDKTIQHSSSKKKESQRYCTVHCTGYMRSWPSTQLDAESDDNESSHLSCLVAVCRVHPNNACQPSREIKVKPTQFVTRFAIDGKFIFVDQQATTVLGYLPQELLGTSCYEYFHQDDLQHLAETHRKVLRSKEKIETSCYKFKTKLGSFVMLQSQWFSFINPWTKEVEFIVSTNRVLGPGHTETEQPSSSKMLDEERKRTILIPGISSGMATMIYAGSIGTQIANELLDSNRVNCSPSSGTSSPFCPSQDRSPMVSSHANMPNEEVTDSDTVSKSGSESASKGATYAGSNTHMDTGESSLSNDEAAMAVIMSLLQTDANLGNAVDFDNMHWSH</sequence>
<dbReference type="InterPro" id="IPR011598">
    <property type="entry name" value="bHLH_dom"/>
</dbReference>
<dbReference type="Pfam" id="PF00989">
    <property type="entry name" value="PAS"/>
    <property type="match status" value="1"/>
</dbReference>
<dbReference type="Pfam" id="PF00010">
    <property type="entry name" value="HLH"/>
    <property type="match status" value="1"/>
</dbReference>
<feature type="domain" description="PAS" evidence="8">
    <location>
        <begin position="424"/>
        <end position="473"/>
    </location>
</feature>
<evidence type="ECO:0000256" key="5">
    <source>
        <dbReference type="ARBA" id="ARBA00023163"/>
    </source>
</evidence>
<evidence type="ECO:0000256" key="4">
    <source>
        <dbReference type="ARBA" id="ARBA00023125"/>
    </source>
</evidence>
<dbReference type="PANTHER" id="PTHR23042">
    <property type="entry name" value="CIRCADIAN PROTEIN CLOCK/ARNT/BMAL/PAS"/>
    <property type="match status" value="1"/>
</dbReference>
<dbReference type="PRINTS" id="PR00785">
    <property type="entry name" value="NCTRNSLOCATR"/>
</dbReference>
<dbReference type="GO" id="GO:0005634">
    <property type="term" value="C:nucleus"/>
    <property type="evidence" value="ECO:0007669"/>
    <property type="project" value="UniProtKB-SubCell"/>
</dbReference>
<dbReference type="Ensembl" id="ENSOTST00005019012.2">
    <property type="protein sequence ID" value="ENSOTSP00005017483.2"/>
    <property type="gene ID" value="ENSOTSG00005034307.2"/>
</dbReference>
<dbReference type="SUPFAM" id="SSF55785">
    <property type="entry name" value="PYP-like sensor domain (PAS domain)"/>
    <property type="match status" value="2"/>
</dbReference>
<evidence type="ECO:0000259" key="9">
    <source>
        <dbReference type="PROSITE" id="PS50888"/>
    </source>
</evidence>
<evidence type="ECO:0000256" key="2">
    <source>
        <dbReference type="ARBA" id="ARBA00022737"/>
    </source>
</evidence>
<dbReference type="InterPro" id="IPR050933">
    <property type="entry name" value="Circadian_TF"/>
</dbReference>
<feature type="domain" description="PAS" evidence="8">
    <location>
        <begin position="226"/>
        <end position="291"/>
    </location>
</feature>
<feature type="domain" description="BHLH" evidence="9">
    <location>
        <begin position="152"/>
        <end position="205"/>
    </location>
</feature>
<dbReference type="SMART" id="SM00091">
    <property type="entry name" value="PAS"/>
    <property type="match status" value="2"/>
</dbReference>
<dbReference type="InterPro" id="IPR035965">
    <property type="entry name" value="PAS-like_dom_sf"/>
</dbReference>
<keyword evidence="5" id="KW-0804">Transcription</keyword>
<dbReference type="PROSITE" id="PS50112">
    <property type="entry name" value="PAS"/>
    <property type="match status" value="2"/>
</dbReference>
<dbReference type="GO" id="GO:0005737">
    <property type="term" value="C:cytoplasm"/>
    <property type="evidence" value="ECO:0007669"/>
    <property type="project" value="InterPro"/>
</dbReference>
<dbReference type="Pfam" id="PF14598">
    <property type="entry name" value="PAS_11"/>
    <property type="match status" value="1"/>
</dbReference>
<reference evidence="10" key="2">
    <citation type="submission" date="2025-09" db="UniProtKB">
        <authorList>
            <consortium name="Ensembl"/>
        </authorList>
    </citation>
    <scope>IDENTIFICATION</scope>
</reference>
<dbReference type="InterPro" id="IPR001067">
    <property type="entry name" value="Nuc_translocat"/>
</dbReference>
<evidence type="ECO:0000256" key="6">
    <source>
        <dbReference type="ARBA" id="ARBA00023242"/>
    </source>
</evidence>
<evidence type="ECO:0000259" key="8">
    <source>
        <dbReference type="PROSITE" id="PS50112"/>
    </source>
</evidence>
<feature type="compositionally biased region" description="Basic and acidic residues" evidence="7">
    <location>
        <begin position="137"/>
        <end position="148"/>
    </location>
</feature>
<keyword evidence="6" id="KW-0539">Nucleus</keyword>
<name>A0A8C8D2T3_ONCTS</name>
<dbReference type="InterPro" id="IPR013767">
    <property type="entry name" value="PAS_fold"/>
</dbReference>
<evidence type="ECO:0000256" key="1">
    <source>
        <dbReference type="ARBA" id="ARBA00004123"/>
    </source>
</evidence>
<dbReference type="GO" id="GO:0003677">
    <property type="term" value="F:DNA binding"/>
    <property type="evidence" value="ECO:0007669"/>
    <property type="project" value="UniProtKB-KW"/>
</dbReference>
<dbReference type="Gene3D" id="4.10.280.10">
    <property type="entry name" value="Helix-loop-helix DNA-binding domain"/>
    <property type="match status" value="1"/>
</dbReference>
<dbReference type="GO" id="GO:0046983">
    <property type="term" value="F:protein dimerization activity"/>
    <property type="evidence" value="ECO:0007669"/>
    <property type="project" value="InterPro"/>
</dbReference>
<evidence type="ECO:0000256" key="3">
    <source>
        <dbReference type="ARBA" id="ARBA00023015"/>
    </source>
</evidence>
<dbReference type="Proteomes" id="UP000694402">
    <property type="component" value="Unassembled WGS sequence"/>
</dbReference>
<keyword evidence="3" id="KW-0805">Transcription regulation</keyword>
<dbReference type="GO" id="GO:0005667">
    <property type="term" value="C:transcription regulator complex"/>
    <property type="evidence" value="ECO:0007669"/>
    <property type="project" value="InterPro"/>
</dbReference>
<comment type="subcellular location">
    <subcellularLocation>
        <location evidence="1">Nucleus</location>
    </subcellularLocation>
</comment>
<feature type="compositionally biased region" description="Polar residues" evidence="7">
    <location>
        <begin position="576"/>
        <end position="601"/>
    </location>
</feature>
<gene>
    <name evidence="10" type="primary">ARNTL2</name>
</gene>
<evidence type="ECO:0000313" key="11">
    <source>
        <dbReference type="Proteomes" id="UP000694402"/>
    </source>
</evidence>
<evidence type="ECO:0000256" key="7">
    <source>
        <dbReference type="SAM" id="MobiDB-lite"/>
    </source>
</evidence>
<organism evidence="10 11">
    <name type="scientific">Oncorhynchus tshawytscha</name>
    <name type="common">Chinook salmon</name>
    <name type="synonym">Salmo tshawytscha</name>
    <dbReference type="NCBI Taxonomy" id="74940"/>
    <lineage>
        <taxon>Eukaryota</taxon>
        <taxon>Metazoa</taxon>
        <taxon>Chordata</taxon>
        <taxon>Craniata</taxon>
        <taxon>Vertebrata</taxon>
        <taxon>Euteleostomi</taxon>
        <taxon>Actinopterygii</taxon>
        <taxon>Neopterygii</taxon>
        <taxon>Teleostei</taxon>
        <taxon>Protacanthopterygii</taxon>
        <taxon>Salmoniformes</taxon>
        <taxon>Salmonidae</taxon>
        <taxon>Salmoninae</taxon>
        <taxon>Oncorhynchus</taxon>
    </lineage>
</organism>
<feature type="region of interest" description="Disordered" evidence="7">
    <location>
        <begin position="576"/>
        <end position="639"/>
    </location>
</feature>
<feature type="compositionally biased region" description="Low complexity" evidence="7">
    <location>
        <begin position="614"/>
        <end position="625"/>
    </location>
</feature>